<name>A0A6L3X4X7_9ENTR</name>
<proteinExistence type="predicted"/>
<dbReference type="EMBL" id="WBSZ01001852">
    <property type="protein sequence ID" value="KAB2469964.1"/>
    <property type="molecule type" value="Genomic_DNA"/>
</dbReference>
<sequence>SLIAELEADRTRAMLTACSTGNKYLSAHEDAFTAYAGAEWAQAVNAVPVTLIRAFLLRIRALEMKGESAPQSVATGELRDALSRQGSLYHFDMTQEPVLSVTGMHRPQITDVDTELLRSPAKRMMLARKLAENGETEAEG</sequence>
<dbReference type="AlphaFoldDB" id="A0A6L3X4X7"/>
<protein>
    <submittedName>
        <fullName evidence="1">Capsid protein</fullName>
    </submittedName>
</protein>
<evidence type="ECO:0000313" key="1">
    <source>
        <dbReference type="EMBL" id="KAB2469964.1"/>
    </source>
</evidence>
<organism evidence="1 2">
    <name type="scientific">Enterobacter hormaechei</name>
    <dbReference type="NCBI Taxonomy" id="158836"/>
    <lineage>
        <taxon>Bacteria</taxon>
        <taxon>Pseudomonadati</taxon>
        <taxon>Pseudomonadota</taxon>
        <taxon>Gammaproteobacteria</taxon>
        <taxon>Enterobacterales</taxon>
        <taxon>Enterobacteriaceae</taxon>
        <taxon>Enterobacter</taxon>
        <taxon>Enterobacter cloacae complex</taxon>
    </lineage>
</organism>
<feature type="non-terminal residue" evidence="1">
    <location>
        <position position="1"/>
    </location>
</feature>
<reference evidence="1 2" key="1">
    <citation type="submission" date="2019-09" db="EMBL/GenBank/DDBJ databases">
        <title>Reversal of blaTEM antimicrobial resistance by CRISPR-Cas9 in clinical E. coli and other Enterobacteriaceae strains.</title>
        <authorList>
            <person name="Tagliaferri T."/>
            <person name="Guimaraes N."/>
            <person name="Pereira M."/>
            <person name="Felicori L."/>
            <person name="Horz H.-P."/>
            <person name="Santos S."/>
            <person name="Mendes T."/>
        </authorList>
    </citation>
    <scope>NUCLEOTIDE SEQUENCE [LARGE SCALE GENOMIC DNA]</scope>
    <source>
        <strain evidence="1 2">E2_blaTEM_MG</strain>
    </source>
</reference>
<dbReference type="Proteomes" id="UP000476281">
    <property type="component" value="Unassembled WGS sequence"/>
</dbReference>
<accession>A0A6L3X4X7</accession>
<comment type="caution">
    <text evidence="1">The sequence shown here is derived from an EMBL/GenBank/DDBJ whole genome shotgun (WGS) entry which is preliminary data.</text>
</comment>
<evidence type="ECO:0000313" key="2">
    <source>
        <dbReference type="Proteomes" id="UP000476281"/>
    </source>
</evidence>
<gene>
    <name evidence="1" type="ORF">F9C29_29645</name>
</gene>